<protein>
    <recommendedName>
        <fullName evidence="12">Vacuolar cation/proton exchanger</fullName>
    </recommendedName>
</protein>
<evidence type="ECO:0000259" key="14">
    <source>
        <dbReference type="Pfam" id="PF01699"/>
    </source>
</evidence>
<comment type="similarity">
    <text evidence="2">Belongs to the Ca(2+):cation antiporter (CaCA) (TC 2.A.19) family. Cation/proton exchanger (CAX) subfamily.</text>
</comment>
<dbReference type="Pfam" id="PF01699">
    <property type="entry name" value="Na_Ca_ex"/>
    <property type="match status" value="2"/>
</dbReference>
<keyword evidence="8 12" id="KW-0106">Calcium</keyword>
<feature type="transmembrane region" description="Helical" evidence="12">
    <location>
        <begin position="213"/>
        <end position="231"/>
    </location>
</feature>
<dbReference type="PANTHER" id="PTHR31503">
    <property type="entry name" value="VACUOLAR CALCIUM ION TRANSPORTER"/>
    <property type="match status" value="1"/>
</dbReference>
<feature type="domain" description="Sodium/calcium exchanger membrane region" evidence="14">
    <location>
        <begin position="113"/>
        <end position="252"/>
    </location>
</feature>
<feature type="transmembrane region" description="Helical" evidence="12">
    <location>
        <begin position="107"/>
        <end position="126"/>
    </location>
</feature>
<evidence type="ECO:0000256" key="7">
    <source>
        <dbReference type="ARBA" id="ARBA00022692"/>
    </source>
</evidence>
<feature type="domain" description="Sodium/calcium exchanger membrane region" evidence="14">
    <location>
        <begin position="1"/>
        <end position="85"/>
    </location>
</feature>
<dbReference type="PANTHER" id="PTHR31503:SF22">
    <property type="entry name" value="VACUOLAR CALCIUM ION TRANSPORTER"/>
    <property type="match status" value="1"/>
</dbReference>
<evidence type="ECO:0000256" key="11">
    <source>
        <dbReference type="ARBA" id="ARBA00023136"/>
    </source>
</evidence>
<feature type="signal peptide" evidence="13">
    <location>
        <begin position="1"/>
        <end position="19"/>
    </location>
</feature>
<feature type="transmembrane region" description="Helical" evidence="12">
    <location>
        <begin position="237"/>
        <end position="256"/>
    </location>
</feature>
<feature type="transmembrane region" description="Helical" evidence="12">
    <location>
        <begin position="30"/>
        <end position="49"/>
    </location>
</feature>
<keyword evidence="3 12" id="KW-0813">Transport</keyword>
<evidence type="ECO:0000256" key="2">
    <source>
        <dbReference type="ARBA" id="ARBA00008248"/>
    </source>
</evidence>
<feature type="transmembrane region" description="Helical" evidence="12">
    <location>
        <begin position="176"/>
        <end position="201"/>
    </location>
</feature>
<dbReference type="InterPro" id="IPR004798">
    <property type="entry name" value="CAX-like"/>
</dbReference>
<keyword evidence="5 12" id="KW-0926">Vacuole</keyword>
<dbReference type="Gene3D" id="1.20.1420.30">
    <property type="entry name" value="NCX, central ion-binding region"/>
    <property type="match status" value="1"/>
</dbReference>
<comment type="function">
    <text evidence="12">Vacuolar cation/proton exchanger (CAX). Translocates Ca(2+) and other metal ions into vacuoles using the proton gradient formed by H(+)-ATPase and H(+)-pyrophosphatase.</text>
</comment>
<dbReference type="NCBIfam" id="TIGR00378">
    <property type="entry name" value="cax"/>
    <property type="match status" value="1"/>
</dbReference>
<keyword evidence="9 12" id="KW-1133">Transmembrane helix</keyword>
<evidence type="ECO:0000256" key="1">
    <source>
        <dbReference type="ARBA" id="ARBA00004128"/>
    </source>
</evidence>
<evidence type="ECO:0000256" key="10">
    <source>
        <dbReference type="ARBA" id="ARBA00023065"/>
    </source>
</evidence>
<evidence type="ECO:0000256" key="9">
    <source>
        <dbReference type="ARBA" id="ARBA00022989"/>
    </source>
</evidence>
<keyword evidence="11 12" id="KW-0472">Membrane</keyword>
<sequence>MSNMLLVLGCAFFAGGVHHKEQSFNKSGVTTNASLLCLGVMGMSLPSALHATDTEIAGTVSEVSLSRYSSCLLLLMYIVFLYFQLVSHKEYFEEEKDEDEEDEESELGFWEAIYYMAAITICIALLSDYIVDTIEGAAKGWGCPVSFVSVIILPIVGNAAEHASAVMFAVKNKMDIAMGVAVGSATQISLFVIPFCVLVGWAMDKPLDLNFHVFETLSLAITVLTVNFVISNGRSNWLKGLVLTLAYVILAASFFCHAEPPQNGLSSSSKILIN</sequence>
<dbReference type="GO" id="GO:0006874">
    <property type="term" value="P:intracellular calcium ion homeostasis"/>
    <property type="evidence" value="ECO:0007669"/>
    <property type="project" value="TreeGrafter"/>
</dbReference>
<keyword evidence="6 12" id="KW-0109">Calcium transport</keyword>
<dbReference type="GO" id="GO:0009705">
    <property type="term" value="C:plant-type vacuole membrane"/>
    <property type="evidence" value="ECO:0007669"/>
    <property type="project" value="TreeGrafter"/>
</dbReference>
<evidence type="ECO:0000256" key="3">
    <source>
        <dbReference type="ARBA" id="ARBA00022448"/>
    </source>
</evidence>
<dbReference type="InterPro" id="IPR044880">
    <property type="entry name" value="NCX_ion-bd_dom_sf"/>
</dbReference>
<feature type="chain" id="PRO_5031527064" description="Vacuolar cation/proton exchanger" evidence="13">
    <location>
        <begin position="20"/>
        <end position="274"/>
    </location>
</feature>
<evidence type="ECO:0000256" key="13">
    <source>
        <dbReference type="SAM" id="SignalP"/>
    </source>
</evidence>
<dbReference type="GO" id="GO:0015369">
    <property type="term" value="F:calcium:proton antiporter activity"/>
    <property type="evidence" value="ECO:0007669"/>
    <property type="project" value="UniProtKB-UniRule"/>
</dbReference>
<accession>A0A7S0T058</accession>
<dbReference type="InterPro" id="IPR004713">
    <property type="entry name" value="CaH_exchang"/>
</dbReference>
<dbReference type="FunFam" id="1.20.1420.30:FF:000008">
    <property type="entry name" value="Vacuolar cation/proton exchanger"/>
    <property type="match status" value="1"/>
</dbReference>
<comment type="subcellular location">
    <subcellularLocation>
        <location evidence="1">Vacuole membrane</location>
        <topology evidence="1">Multi-pass membrane protein</topology>
    </subcellularLocation>
</comment>
<keyword evidence="7 12" id="KW-0812">Transmembrane</keyword>
<evidence type="ECO:0000256" key="8">
    <source>
        <dbReference type="ARBA" id="ARBA00022837"/>
    </source>
</evidence>
<dbReference type="EMBL" id="HBFC01035040">
    <property type="protein sequence ID" value="CAD8721643.1"/>
    <property type="molecule type" value="Transcribed_RNA"/>
</dbReference>
<evidence type="ECO:0000256" key="12">
    <source>
        <dbReference type="RuleBase" id="RU365028"/>
    </source>
</evidence>
<feature type="transmembrane region" description="Helical" evidence="12">
    <location>
        <begin position="70"/>
        <end position="87"/>
    </location>
</feature>
<keyword evidence="4 12" id="KW-0050">Antiport</keyword>
<evidence type="ECO:0000256" key="5">
    <source>
        <dbReference type="ARBA" id="ARBA00022554"/>
    </source>
</evidence>
<name>A0A7S0T058_9CHLO</name>
<dbReference type="InterPro" id="IPR004837">
    <property type="entry name" value="NaCa_Exmemb"/>
</dbReference>
<keyword evidence="13" id="KW-0732">Signal</keyword>
<evidence type="ECO:0000256" key="4">
    <source>
        <dbReference type="ARBA" id="ARBA00022449"/>
    </source>
</evidence>
<evidence type="ECO:0000256" key="6">
    <source>
        <dbReference type="ARBA" id="ARBA00022568"/>
    </source>
</evidence>
<keyword evidence="10 12" id="KW-0406">Ion transport</keyword>
<comment type="caution">
    <text evidence="12">Lacks conserved residue(s) required for the propagation of feature annotation.</text>
</comment>
<gene>
    <name evidence="15" type="ORF">MANT1106_LOCUS20856</name>
</gene>
<dbReference type="AlphaFoldDB" id="A0A7S0T058"/>
<organism evidence="15">
    <name type="scientific">Mantoniella antarctica</name>
    <dbReference type="NCBI Taxonomy" id="81844"/>
    <lineage>
        <taxon>Eukaryota</taxon>
        <taxon>Viridiplantae</taxon>
        <taxon>Chlorophyta</taxon>
        <taxon>Mamiellophyceae</taxon>
        <taxon>Mamiellales</taxon>
        <taxon>Mamiellaceae</taxon>
        <taxon>Mantoniella</taxon>
    </lineage>
</organism>
<reference evidence="15" key="1">
    <citation type="submission" date="2021-01" db="EMBL/GenBank/DDBJ databases">
        <authorList>
            <person name="Corre E."/>
            <person name="Pelletier E."/>
            <person name="Niang G."/>
            <person name="Scheremetjew M."/>
            <person name="Finn R."/>
            <person name="Kale V."/>
            <person name="Holt S."/>
            <person name="Cochrane G."/>
            <person name="Meng A."/>
            <person name="Brown T."/>
            <person name="Cohen L."/>
        </authorList>
    </citation>
    <scope>NUCLEOTIDE SEQUENCE</scope>
    <source>
        <strain evidence="15">SL-175</strain>
    </source>
</reference>
<evidence type="ECO:0000313" key="15">
    <source>
        <dbReference type="EMBL" id="CAD8721643.1"/>
    </source>
</evidence>
<proteinExistence type="inferred from homology"/>